<gene>
    <name evidence="2" type="ORF">TRUGW13939_04374</name>
</gene>
<evidence type="ECO:0008006" key="4">
    <source>
        <dbReference type="Google" id="ProtNLM"/>
    </source>
</evidence>
<dbReference type="GeneID" id="55991875"/>
<sequence length="264" mass="30093">MSSTLDLTLFLWLEGFFPKSVAYYLLFKGIVNSPAQLYEGTTNDPRLKIRVISFNGSAFEDADPKDPKPPGKSLPCLRVVDGAAEEKTTWIHESSSILRFLEDHYPQEPRMMGTEALDRATMYDCLAAVYQGFNDCNYYIKNAAAVTTSWSGIRNEDRSLVLASNAKKSMVHSFIKVQEWAAESLQDSGWLTSGIRSPGLVDVALAAGVRYMELSYSFDLFEEEELEPLRQWYARFKKSQWWEDYEESGRFPKDMSHPADCREV</sequence>
<dbReference type="RefSeq" id="XP_035343443.1">
    <property type="nucleotide sequence ID" value="XM_035487550.1"/>
</dbReference>
<evidence type="ECO:0000256" key="1">
    <source>
        <dbReference type="SAM" id="SignalP"/>
    </source>
</evidence>
<accession>A0A7H8QUW0</accession>
<dbReference type="InterPro" id="IPR036282">
    <property type="entry name" value="Glutathione-S-Trfase_C_sf"/>
</dbReference>
<proteinExistence type="predicted"/>
<dbReference type="EMBL" id="CP055899">
    <property type="protein sequence ID" value="QKX57265.1"/>
    <property type="molecule type" value="Genomic_DNA"/>
</dbReference>
<feature type="chain" id="PRO_5028928187" description="GST N-terminal domain-containing protein" evidence="1">
    <location>
        <begin position="23"/>
        <end position="264"/>
    </location>
</feature>
<name>A0A7H8QUW0_TALRU</name>
<feature type="signal peptide" evidence="1">
    <location>
        <begin position="1"/>
        <end position="22"/>
    </location>
</feature>
<dbReference type="Gene3D" id="1.20.1050.10">
    <property type="match status" value="1"/>
</dbReference>
<keyword evidence="3" id="KW-1185">Reference proteome</keyword>
<dbReference type="OrthoDB" id="3587182at2759"/>
<dbReference type="SUPFAM" id="SSF47616">
    <property type="entry name" value="GST C-terminal domain-like"/>
    <property type="match status" value="1"/>
</dbReference>
<keyword evidence="1" id="KW-0732">Signal</keyword>
<reference evidence="3" key="1">
    <citation type="submission" date="2020-06" db="EMBL/GenBank/DDBJ databases">
        <title>A chromosome-scale genome assembly of Talaromyces rugulosus W13939.</title>
        <authorList>
            <person name="Wang B."/>
            <person name="Guo L."/>
            <person name="Ye K."/>
            <person name="Wang L."/>
        </authorList>
    </citation>
    <scope>NUCLEOTIDE SEQUENCE [LARGE SCALE GENOMIC DNA]</scope>
    <source>
        <strain evidence="3">W13939</strain>
    </source>
</reference>
<dbReference type="AlphaFoldDB" id="A0A7H8QUW0"/>
<evidence type="ECO:0000313" key="2">
    <source>
        <dbReference type="EMBL" id="QKX57265.1"/>
    </source>
</evidence>
<protein>
    <recommendedName>
        <fullName evidence="4">GST N-terminal domain-containing protein</fullName>
    </recommendedName>
</protein>
<organism evidence="2 3">
    <name type="scientific">Talaromyces rugulosus</name>
    <name type="common">Penicillium rugulosum</name>
    <dbReference type="NCBI Taxonomy" id="121627"/>
    <lineage>
        <taxon>Eukaryota</taxon>
        <taxon>Fungi</taxon>
        <taxon>Dikarya</taxon>
        <taxon>Ascomycota</taxon>
        <taxon>Pezizomycotina</taxon>
        <taxon>Eurotiomycetes</taxon>
        <taxon>Eurotiomycetidae</taxon>
        <taxon>Eurotiales</taxon>
        <taxon>Trichocomaceae</taxon>
        <taxon>Talaromyces</taxon>
        <taxon>Talaromyces sect. Islandici</taxon>
    </lineage>
</organism>
<dbReference type="Gene3D" id="3.40.30.10">
    <property type="entry name" value="Glutaredoxin"/>
    <property type="match status" value="1"/>
</dbReference>
<dbReference type="Proteomes" id="UP000509510">
    <property type="component" value="Chromosome II"/>
</dbReference>
<evidence type="ECO:0000313" key="3">
    <source>
        <dbReference type="Proteomes" id="UP000509510"/>
    </source>
</evidence>
<dbReference type="KEGG" id="trg:TRUGW13939_04374"/>